<evidence type="ECO:0000313" key="2">
    <source>
        <dbReference type="EMBL" id="CAN83747.1"/>
    </source>
</evidence>
<evidence type="ECO:0000256" key="1">
    <source>
        <dbReference type="SAM" id="MobiDB-lite"/>
    </source>
</evidence>
<name>A5BZC2_VITVI</name>
<proteinExistence type="predicted"/>
<reference evidence="2" key="1">
    <citation type="journal article" date="2007" name="PLoS ONE">
        <title>The first genome sequence of an elite grapevine cultivar (Pinot noir Vitis vinifera L.): coping with a highly heterozygous genome.</title>
        <authorList>
            <person name="Velasco R."/>
            <person name="Zharkikh A."/>
            <person name="Troggio M."/>
            <person name="Cartwright D.A."/>
            <person name="Cestaro A."/>
            <person name="Pruss D."/>
            <person name="Pindo M."/>
            <person name="FitzGerald L.M."/>
            <person name="Vezzulli S."/>
            <person name="Reid J."/>
            <person name="Malacarne G."/>
            <person name="Iliev D."/>
            <person name="Coppola G."/>
            <person name="Wardell B."/>
            <person name="Micheletti D."/>
            <person name="Macalma T."/>
            <person name="Facci M."/>
            <person name="Mitchell J.T."/>
            <person name="Perazzolli M."/>
            <person name="Eldredge G."/>
            <person name="Gatto P."/>
            <person name="Oyzerski R."/>
            <person name="Moretto M."/>
            <person name="Gutin N."/>
            <person name="Stefanini M."/>
            <person name="Chen Y."/>
            <person name="Segala C."/>
            <person name="Davenport C."/>
            <person name="Dematte L."/>
            <person name="Mraz A."/>
            <person name="Battilana J."/>
            <person name="Stormo K."/>
            <person name="Costa F."/>
            <person name="Tao Q."/>
            <person name="Si-Ammour A."/>
            <person name="Harkins T."/>
            <person name="Lackey A."/>
            <person name="Perbost C."/>
            <person name="Taillon B."/>
            <person name="Stella A."/>
            <person name="Solovyev V."/>
            <person name="Fawcett J.A."/>
            <person name="Sterck L."/>
            <person name="Vandepoele K."/>
            <person name="Grando S.M."/>
            <person name="Toppo S."/>
            <person name="Moser C."/>
            <person name="Lanchbury J."/>
            <person name="Bogden R."/>
            <person name="Skolnick M."/>
            <person name="Sgaramella V."/>
            <person name="Bhatnagar S.K."/>
            <person name="Fontana P."/>
            <person name="Gutin A."/>
            <person name="Van de Peer Y."/>
            <person name="Salamini F."/>
            <person name="Viola R."/>
        </authorList>
    </citation>
    <scope>NUCLEOTIDE SEQUENCE</scope>
</reference>
<feature type="region of interest" description="Disordered" evidence="1">
    <location>
        <begin position="225"/>
        <end position="251"/>
    </location>
</feature>
<sequence length="251" mass="27674">MASIQEAITSLGQRMDRQQAQQVPIQESVQYHPAILPPLSPSQTAPQDTQIPPPSLLGFLHIEFGSLVQALYGIEEGIARGLWPESSLSNSNGKKPAIGQRLGDVNAISVARLRPPRYYQTMGKLPEFITHHHPCADDVIHMLSWDDGLLEMIVPNNGYEIVGVTSNFFILAPFILISDRAPLQLIPSTPSDVGHGDTFAPFILWPEDFDVQVMTHSGRIAQAAPPVTRPFGGTDSRDEVKKEDDEILRQL</sequence>
<protein>
    <submittedName>
        <fullName evidence="2">Uncharacterized protein</fullName>
    </submittedName>
</protein>
<gene>
    <name evidence="2" type="ORF">VITISV_004878</name>
</gene>
<accession>A5BZC2</accession>
<dbReference type="EMBL" id="AM476671">
    <property type="protein sequence ID" value="CAN83747.1"/>
    <property type="molecule type" value="Genomic_DNA"/>
</dbReference>
<organism evidence="2">
    <name type="scientific">Vitis vinifera</name>
    <name type="common">Grape</name>
    <dbReference type="NCBI Taxonomy" id="29760"/>
    <lineage>
        <taxon>Eukaryota</taxon>
        <taxon>Viridiplantae</taxon>
        <taxon>Streptophyta</taxon>
        <taxon>Embryophyta</taxon>
        <taxon>Tracheophyta</taxon>
        <taxon>Spermatophyta</taxon>
        <taxon>Magnoliopsida</taxon>
        <taxon>eudicotyledons</taxon>
        <taxon>Gunneridae</taxon>
        <taxon>Pentapetalae</taxon>
        <taxon>rosids</taxon>
        <taxon>Vitales</taxon>
        <taxon>Vitaceae</taxon>
        <taxon>Viteae</taxon>
        <taxon>Vitis</taxon>
    </lineage>
</organism>
<feature type="compositionally biased region" description="Basic and acidic residues" evidence="1">
    <location>
        <begin position="235"/>
        <end position="251"/>
    </location>
</feature>
<dbReference type="AlphaFoldDB" id="A5BZC2"/>